<feature type="compositionally biased region" description="Polar residues" evidence="1">
    <location>
        <begin position="148"/>
        <end position="158"/>
    </location>
</feature>
<dbReference type="Proteomes" id="UP000076842">
    <property type="component" value="Unassembled WGS sequence"/>
</dbReference>
<name>A0A165JBM3_9BASI</name>
<evidence type="ECO:0000313" key="3">
    <source>
        <dbReference type="Proteomes" id="UP000076842"/>
    </source>
</evidence>
<dbReference type="EMBL" id="KV423921">
    <property type="protein sequence ID" value="KZT61628.1"/>
    <property type="molecule type" value="Genomic_DNA"/>
</dbReference>
<evidence type="ECO:0000256" key="1">
    <source>
        <dbReference type="SAM" id="MobiDB-lite"/>
    </source>
</evidence>
<protein>
    <submittedName>
        <fullName evidence="2">Uncharacterized protein</fullName>
    </submittedName>
</protein>
<feature type="region of interest" description="Disordered" evidence="1">
    <location>
        <begin position="127"/>
        <end position="175"/>
    </location>
</feature>
<feature type="compositionally biased region" description="Polar residues" evidence="1">
    <location>
        <begin position="1"/>
        <end position="10"/>
    </location>
</feature>
<dbReference type="AlphaFoldDB" id="A0A165JBM3"/>
<accession>A0A165JBM3</accession>
<feature type="region of interest" description="Disordered" evidence="1">
    <location>
        <begin position="1"/>
        <end position="76"/>
    </location>
</feature>
<feature type="compositionally biased region" description="Polar residues" evidence="1">
    <location>
        <begin position="22"/>
        <end position="31"/>
    </location>
</feature>
<evidence type="ECO:0000313" key="2">
    <source>
        <dbReference type="EMBL" id="KZT61628.1"/>
    </source>
</evidence>
<dbReference type="InParanoid" id="A0A165JBM3"/>
<keyword evidence="3" id="KW-1185">Reference proteome</keyword>
<gene>
    <name evidence="2" type="ORF">CALCODRAFT_479672</name>
</gene>
<organism evidence="2 3">
    <name type="scientific">Calocera cornea HHB12733</name>
    <dbReference type="NCBI Taxonomy" id="1353952"/>
    <lineage>
        <taxon>Eukaryota</taxon>
        <taxon>Fungi</taxon>
        <taxon>Dikarya</taxon>
        <taxon>Basidiomycota</taxon>
        <taxon>Agaricomycotina</taxon>
        <taxon>Dacrymycetes</taxon>
        <taxon>Dacrymycetales</taxon>
        <taxon>Dacrymycetaceae</taxon>
        <taxon>Calocera</taxon>
    </lineage>
</organism>
<proteinExistence type="predicted"/>
<reference evidence="2 3" key="1">
    <citation type="journal article" date="2016" name="Mol. Biol. Evol.">
        <title>Comparative Genomics of Early-Diverging Mushroom-Forming Fungi Provides Insights into the Origins of Lignocellulose Decay Capabilities.</title>
        <authorList>
            <person name="Nagy L.G."/>
            <person name="Riley R."/>
            <person name="Tritt A."/>
            <person name="Adam C."/>
            <person name="Daum C."/>
            <person name="Floudas D."/>
            <person name="Sun H."/>
            <person name="Yadav J.S."/>
            <person name="Pangilinan J."/>
            <person name="Larsson K.H."/>
            <person name="Matsuura K."/>
            <person name="Barry K."/>
            <person name="Labutti K."/>
            <person name="Kuo R."/>
            <person name="Ohm R.A."/>
            <person name="Bhattacharya S.S."/>
            <person name="Shirouzu T."/>
            <person name="Yoshinaga Y."/>
            <person name="Martin F.M."/>
            <person name="Grigoriev I.V."/>
            <person name="Hibbett D.S."/>
        </authorList>
    </citation>
    <scope>NUCLEOTIDE SEQUENCE [LARGE SCALE GENOMIC DNA]</scope>
    <source>
        <strain evidence="2 3">HHB12733</strain>
    </source>
</reference>
<sequence length="249" mass="27354">MAPDNPSSLESGLWSDILCSESVPTNDTSNRVVARLRGDERNHPGGPGPDPGPGIGVPHYPDYEDVTHTTTPSTSETENMFALLHRFEANPLALKDVLASNAIHRGTHPSPLISPSIQEVAPKSHLKDTHHLPPYNGWDEPPPYHFTSPANGSHSPTTVDHGPKNSIPPNTALDYNSEGYFRRRYDEGYKRGVAMRKNAKEIGLQTSNDWILGVLKVWYMLTGGYTPLVDNQDLDSDILDTPSPLLTSF</sequence>